<dbReference type="InterPro" id="IPR011993">
    <property type="entry name" value="PH-like_dom_sf"/>
</dbReference>
<dbReference type="SUPFAM" id="SSF50729">
    <property type="entry name" value="PH domain-like"/>
    <property type="match status" value="1"/>
</dbReference>
<dbReference type="EMBL" id="CAJZBQ010000038">
    <property type="protein sequence ID" value="CAG9325323.1"/>
    <property type="molecule type" value="Genomic_DNA"/>
</dbReference>
<reference evidence="6" key="1">
    <citation type="submission" date="2021-09" db="EMBL/GenBank/DDBJ databases">
        <authorList>
            <consortium name="AG Swart"/>
            <person name="Singh M."/>
            <person name="Singh A."/>
            <person name="Seah K."/>
            <person name="Emmerich C."/>
        </authorList>
    </citation>
    <scope>NUCLEOTIDE SEQUENCE</scope>
    <source>
        <strain evidence="6">ATCC30299</strain>
    </source>
</reference>
<evidence type="ECO:0000256" key="4">
    <source>
        <dbReference type="SAM" id="MobiDB-lite"/>
    </source>
</evidence>
<evidence type="ECO:0000256" key="3">
    <source>
        <dbReference type="ARBA" id="ARBA00022737"/>
    </source>
</evidence>
<dbReference type="GO" id="GO:0031267">
    <property type="term" value="F:small GTPase binding"/>
    <property type="evidence" value="ECO:0007669"/>
    <property type="project" value="TreeGrafter"/>
</dbReference>
<dbReference type="SMART" id="SM00368">
    <property type="entry name" value="LRR_RI"/>
    <property type="match status" value="4"/>
</dbReference>
<dbReference type="GO" id="GO:0048471">
    <property type="term" value="C:perinuclear region of cytoplasm"/>
    <property type="evidence" value="ECO:0007669"/>
    <property type="project" value="TreeGrafter"/>
</dbReference>
<dbReference type="Proteomes" id="UP001162131">
    <property type="component" value="Unassembled WGS sequence"/>
</dbReference>
<evidence type="ECO:0000259" key="5">
    <source>
        <dbReference type="SMART" id="SM00233"/>
    </source>
</evidence>
<comment type="caution">
    <text evidence="6">The sequence shown here is derived from an EMBL/GenBank/DDBJ whole genome shotgun (WGS) entry which is preliminary data.</text>
</comment>
<evidence type="ECO:0000256" key="2">
    <source>
        <dbReference type="ARBA" id="ARBA00022614"/>
    </source>
</evidence>
<dbReference type="Pfam" id="PF13516">
    <property type="entry name" value="LRR_6"/>
    <property type="match status" value="2"/>
</dbReference>
<dbReference type="GO" id="GO:0005829">
    <property type="term" value="C:cytosol"/>
    <property type="evidence" value="ECO:0007669"/>
    <property type="project" value="TreeGrafter"/>
</dbReference>
<dbReference type="GO" id="GO:0005096">
    <property type="term" value="F:GTPase activator activity"/>
    <property type="evidence" value="ECO:0007669"/>
    <property type="project" value="UniProtKB-KW"/>
</dbReference>
<keyword evidence="7" id="KW-1185">Reference proteome</keyword>
<name>A0AAU9JI12_9CILI</name>
<dbReference type="Gene3D" id="3.80.10.10">
    <property type="entry name" value="Ribonuclease Inhibitor"/>
    <property type="match status" value="2"/>
</dbReference>
<dbReference type="PANTHER" id="PTHR24113">
    <property type="entry name" value="RAN GTPASE-ACTIVATING PROTEIN 1"/>
    <property type="match status" value="1"/>
</dbReference>
<feature type="region of interest" description="Disordered" evidence="4">
    <location>
        <begin position="214"/>
        <end position="247"/>
    </location>
</feature>
<dbReference type="GO" id="GO:0006913">
    <property type="term" value="P:nucleocytoplasmic transport"/>
    <property type="evidence" value="ECO:0007669"/>
    <property type="project" value="TreeGrafter"/>
</dbReference>
<feature type="domain" description="PH" evidence="5">
    <location>
        <begin position="301"/>
        <end position="393"/>
    </location>
</feature>
<keyword evidence="2" id="KW-0433">Leucine-rich repeat</keyword>
<dbReference type="SMART" id="SM00233">
    <property type="entry name" value="PH"/>
    <property type="match status" value="1"/>
</dbReference>
<evidence type="ECO:0000313" key="6">
    <source>
        <dbReference type="EMBL" id="CAG9325323.1"/>
    </source>
</evidence>
<dbReference type="AlphaFoldDB" id="A0AAU9JI12"/>
<dbReference type="InterPro" id="IPR001849">
    <property type="entry name" value="PH_domain"/>
</dbReference>
<gene>
    <name evidence="6" type="ORF">BSTOLATCC_MIC38585</name>
</gene>
<dbReference type="SUPFAM" id="SSF52047">
    <property type="entry name" value="RNI-like"/>
    <property type="match status" value="1"/>
</dbReference>
<dbReference type="PANTHER" id="PTHR24113:SF12">
    <property type="entry name" value="RAN GTPASE-ACTIVATING PROTEIN 1"/>
    <property type="match status" value="1"/>
</dbReference>
<sequence length="698" mass="79801">MNIKDYLDSIKKKPEAKTEQYSATELLSLLTPLVKPKLQLPQSKTPERSRAPKLTPDEMIKSINSKLFKKEAKSPAPVKKDIIASLTSKIKSISYTDSIIKDLAKTRTSIIAEENQKLINRVLPPVPQRMVVLHPPVENIFRSVINDISNFWVPKEIRKIGKRKDPNRFVIVLQDENAETLKELIKGNEENFRFHTTRRLSALDISKNAREVGSSTRRKSITLTNKSPIKKENSQSESESDSEEEINCFSEERAARRDANFYKTKPELPKLEALNLRDYKKAAVSNILQVATPLETTNGEVIKFGYVKKQRAGTTNFHQRWLVLRGFTLYWYRDSQSSFAKGIMTLPSEFVTPCEVGKEKCFTIEGSNKKLTILNDKLGNGWRVILHNQICFKKYLETTDKYLADFINYFQDLNYSRISLQDVEIKETFLNCLAYSLPAHTKLQIIELENCELRDPDIVLLCELLMGCTRVDTLNLSRNHLGSKSAIAIATLLKQEEVRWNTLLNLNLSHNAICDEGVESLFRAFSVRFEHLYWPKAIHQLPFYSLELNDIRMEDKGLYAVCALLNKAKSLIEQEEDVEPKMKLDIGSNDFTSRAFGRFTEYMEHFHGLNSLTISNCKGLVAEDMIGLAESLRSNFSLLYLDMQGLPVTRDVFNALATTLEDNYVLSCIKVSFNSEIVTALIRHASKLKDLFSIQTPE</sequence>
<proteinExistence type="predicted"/>
<organism evidence="6 7">
    <name type="scientific">Blepharisma stoltei</name>
    <dbReference type="NCBI Taxonomy" id="1481888"/>
    <lineage>
        <taxon>Eukaryota</taxon>
        <taxon>Sar</taxon>
        <taxon>Alveolata</taxon>
        <taxon>Ciliophora</taxon>
        <taxon>Postciliodesmatophora</taxon>
        <taxon>Heterotrichea</taxon>
        <taxon>Heterotrichida</taxon>
        <taxon>Blepharismidae</taxon>
        <taxon>Blepharisma</taxon>
    </lineage>
</organism>
<dbReference type="GO" id="GO:0005634">
    <property type="term" value="C:nucleus"/>
    <property type="evidence" value="ECO:0007669"/>
    <property type="project" value="TreeGrafter"/>
</dbReference>
<dbReference type="Gene3D" id="2.30.29.30">
    <property type="entry name" value="Pleckstrin-homology domain (PH domain)/Phosphotyrosine-binding domain (PTB)"/>
    <property type="match status" value="1"/>
</dbReference>
<protein>
    <recommendedName>
        <fullName evidence="5">PH domain-containing protein</fullName>
    </recommendedName>
</protein>
<dbReference type="InterPro" id="IPR032675">
    <property type="entry name" value="LRR_dom_sf"/>
</dbReference>
<keyword evidence="1" id="KW-0343">GTPase activation</keyword>
<keyword evidence="3" id="KW-0677">Repeat</keyword>
<evidence type="ECO:0000256" key="1">
    <source>
        <dbReference type="ARBA" id="ARBA00022468"/>
    </source>
</evidence>
<dbReference type="InterPro" id="IPR027038">
    <property type="entry name" value="RanGap"/>
</dbReference>
<evidence type="ECO:0000313" key="7">
    <source>
        <dbReference type="Proteomes" id="UP001162131"/>
    </source>
</evidence>
<accession>A0AAU9JI12</accession>
<dbReference type="InterPro" id="IPR001611">
    <property type="entry name" value="Leu-rich_rpt"/>
</dbReference>